<dbReference type="Pfam" id="PF00149">
    <property type="entry name" value="Metallophos"/>
    <property type="match status" value="1"/>
</dbReference>
<comment type="caution">
    <text evidence="4">The sequence shown here is derived from an EMBL/GenBank/DDBJ whole genome shotgun (WGS) entry which is preliminary data.</text>
</comment>
<dbReference type="PANTHER" id="PTHR31302:SF31">
    <property type="entry name" value="PHOSPHODIESTERASE YAEI"/>
    <property type="match status" value="1"/>
</dbReference>
<evidence type="ECO:0000313" key="5">
    <source>
        <dbReference type="Proteomes" id="UP000664357"/>
    </source>
</evidence>
<sequence>MQIILLSIVIFVLYASYETFRLKEKHFSLKKENHIKIEEGHTGSFTIAHISDIHFSRFYSPKRFSKIVAAINLQVPEVIIFTGDLVEDFRYWRKRDCSEIIKQLAALQAVKGKFAILGNHDYQSEGQQQVQDILVKGGFTLLDNQTQVIETISLSGIEDNQGGIPDYSITPLPADFSILLIHEPDQVDEIKALSSFDLILAGHSHGGQLRLPGLPYQNHGSKKYWAGIYHLSEHSLLIVNTGLGTTGPPLRFRVIPEILYLHL</sequence>
<keyword evidence="1" id="KW-0479">Metal-binding</keyword>
<protein>
    <recommendedName>
        <fullName evidence="3">Calcineurin-like phosphoesterase domain-containing protein</fullName>
    </recommendedName>
</protein>
<dbReference type="EMBL" id="JAFREL020000002">
    <property type="protein sequence ID" value="MEO1771180.1"/>
    <property type="molecule type" value="Genomic_DNA"/>
</dbReference>
<reference evidence="4 5" key="1">
    <citation type="submission" date="2024-02" db="EMBL/GenBank/DDBJ databases">
        <title>The Genome Sequence of Enterococcus sp. DIV0159.</title>
        <authorList>
            <person name="Earl A."/>
            <person name="Manson A."/>
            <person name="Gilmore M."/>
            <person name="Sanders J."/>
            <person name="Shea T."/>
            <person name="Howe W."/>
            <person name="Livny J."/>
            <person name="Cuomo C."/>
            <person name="Neafsey D."/>
            <person name="Birren B."/>
        </authorList>
    </citation>
    <scope>NUCLEOTIDE SEQUENCE [LARGE SCALE GENOMIC DNA]</scope>
    <source>
        <strain evidence="4 5">665A</strain>
    </source>
</reference>
<dbReference type="InterPro" id="IPR051158">
    <property type="entry name" value="Metallophosphoesterase_sf"/>
</dbReference>
<dbReference type="Gene3D" id="3.60.21.10">
    <property type="match status" value="1"/>
</dbReference>
<dbReference type="InterPro" id="IPR029052">
    <property type="entry name" value="Metallo-depent_PP-like"/>
</dbReference>
<gene>
    <name evidence="4" type="ORF">JZO67_003158</name>
</gene>
<evidence type="ECO:0000259" key="3">
    <source>
        <dbReference type="Pfam" id="PF00149"/>
    </source>
</evidence>
<evidence type="ECO:0000256" key="1">
    <source>
        <dbReference type="ARBA" id="ARBA00022723"/>
    </source>
</evidence>
<proteinExistence type="predicted"/>
<feature type="domain" description="Calcineurin-like phosphoesterase" evidence="3">
    <location>
        <begin position="45"/>
        <end position="206"/>
    </location>
</feature>
<dbReference type="PANTHER" id="PTHR31302">
    <property type="entry name" value="TRANSMEMBRANE PROTEIN WITH METALLOPHOSPHOESTERASE DOMAIN-RELATED"/>
    <property type="match status" value="1"/>
</dbReference>
<accession>A0ABV0ERA8</accession>
<dbReference type="InterPro" id="IPR004843">
    <property type="entry name" value="Calcineurin-like_PHP"/>
</dbReference>
<keyword evidence="2" id="KW-0378">Hydrolase</keyword>
<dbReference type="SUPFAM" id="SSF56300">
    <property type="entry name" value="Metallo-dependent phosphatases"/>
    <property type="match status" value="1"/>
</dbReference>
<keyword evidence="5" id="KW-1185">Reference proteome</keyword>
<evidence type="ECO:0000256" key="2">
    <source>
        <dbReference type="ARBA" id="ARBA00022801"/>
    </source>
</evidence>
<evidence type="ECO:0000313" key="4">
    <source>
        <dbReference type="EMBL" id="MEO1771180.1"/>
    </source>
</evidence>
<name>A0ABV0ERA8_9ENTE</name>
<dbReference type="RefSeq" id="WP_207704401.1">
    <property type="nucleotide sequence ID" value="NZ_JAFREL020000002.1"/>
</dbReference>
<dbReference type="Proteomes" id="UP000664357">
    <property type="component" value="Unassembled WGS sequence"/>
</dbReference>
<organism evidence="4 5">
    <name type="scientific">Candidatus Enterococcus ferrettii</name>
    <dbReference type="NCBI Taxonomy" id="2815324"/>
    <lineage>
        <taxon>Bacteria</taxon>
        <taxon>Bacillati</taxon>
        <taxon>Bacillota</taxon>
        <taxon>Bacilli</taxon>
        <taxon>Lactobacillales</taxon>
        <taxon>Enterococcaceae</taxon>
        <taxon>Enterococcus</taxon>
    </lineage>
</organism>
<dbReference type="CDD" id="cd07385">
    <property type="entry name" value="MPP_YkuE_C"/>
    <property type="match status" value="1"/>
</dbReference>